<reference evidence="1" key="2">
    <citation type="journal article" date="2023" name="Int. J. Mol. Sci.">
        <title>De Novo Assembly and Annotation of 11 Diverse Shrub Willow (Salix) Genomes Reveals Novel Gene Organization in Sex-Linked Regions.</title>
        <authorList>
            <person name="Hyden B."/>
            <person name="Feng K."/>
            <person name="Yates T.B."/>
            <person name="Jawdy S."/>
            <person name="Cereghino C."/>
            <person name="Smart L.B."/>
            <person name="Muchero W."/>
        </authorList>
    </citation>
    <scope>NUCLEOTIDE SEQUENCE</scope>
    <source>
        <tissue evidence="1">Shoot tip</tissue>
    </source>
</reference>
<dbReference type="EMBL" id="JAPFFK010000008">
    <property type="protein sequence ID" value="KAJ6749204.1"/>
    <property type="molecule type" value="Genomic_DNA"/>
</dbReference>
<dbReference type="GO" id="GO:0016301">
    <property type="term" value="F:kinase activity"/>
    <property type="evidence" value="ECO:0007669"/>
    <property type="project" value="UniProtKB-KW"/>
</dbReference>
<keyword evidence="1" id="KW-0418">Kinase</keyword>
<keyword evidence="1" id="KW-0808">Transferase</keyword>
<dbReference type="Gene3D" id="1.25.10.10">
    <property type="entry name" value="Leucine-rich Repeat Variant"/>
    <property type="match status" value="2"/>
</dbReference>
<keyword evidence="2" id="KW-1185">Reference proteome</keyword>
<dbReference type="InterPro" id="IPR051177">
    <property type="entry name" value="CIK-Related_Protein"/>
</dbReference>
<evidence type="ECO:0000313" key="1">
    <source>
        <dbReference type="EMBL" id="KAJ6749204.1"/>
    </source>
</evidence>
<dbReference type="AlphaFoldDB" id="A0A9Q0ZWB7"/>
<protein>
    <submittedName>
        <fullName evidence="1">SCY1-RELATED S/T PROTEIN KINASE-LIKE</fullName>
    </submittedName>
</protein>
<accession>A0A9Q0ZWB7</accession>
<dbReference type="PANTHER" id="PTHR12984">
    <property type="entry name" value="SCY1-RELATED S/T PROTEIN KINASE-LIKE"/>
    <property type="match status" value="1"/>
</dbReference>
<gene>
    <name evidence="1" type="ORF">OIU79_030154</name>
</gene>
<dbReference type="Proteomes" id="UP001151532">
    <property type="component" value="Chromosome 12"/>
</dbReference>
<evidence type="ECO:0000313" key="2">
    <source>
        <dbReference type="Proteomes" id="UP001151532"/>
    </source>
</evidence>
<comment type="caution">
    <text evidence="1">The sequence shown here is derived from an EMBL/GenBank/DDBJ whole genome shotgun (WGS) entry which is preliminary data.</text>
</comment>
<dbReference type="OrthoDB" id="447103at2759"/>
<proteinExistence type="predicted"/>
<sequence length="179" mass="19725">MGFEEYSKNKLVDIIHFMEILTLKDSVKKDTFFHKLPNVAEQLPCQIVLKRQLLPLLACALEFGYGASPGLTALLKMGSSLSDEEFSVKVLPTIARATYGESLSAQVVDEQLSQRSILGSLLKYLSKLQVDEELAIRTNTTILLGNIASYLDEGVRMSGSLSILVEDGQSCDSIDFMKS</sequence>
<name>A0A9Q0ZWB7_SALPP</name>
<dbReference type="PANTHER" id="PTHR12984:SF3">
    <property type="entry name" value="N-TERMINAL KINASE-LIKE PROTEIN"/>
    <property type="match status" value="1"/>
</dbReference>
<reference evidence="1" key="1">
    <citation type="submission" date="2022-11" db="EMBL/GenBank/DDBJ databases">
        <authorList>
            <person name="Hyden B.L."/>
            <person name="Feng K."/>
            <person name="Yates T."/>
            <person name="Jawdy S."/>
            <person name="Smart L.B."/>
            <person name="Muchero W."/>
        </authorList>
    </citation>
    <scope>NUCLEOTIDE SEQUENCE</scope>
    <source>
        <tissue evidence="1">Shoot tip</tissue>
    </source>
</reference>
<organism evidence="1 2">
    <name type="scientific">Salix purpurea</name>
    <name type="common">Purple osier willow</name>
    <dbReference type="NCBI Taxonomy" id="77065"/>
    <lineage>
        <taxon>Eukaryota</taxon>
        <taxon>Viridiplantae</taxon>
        <taxon>Streptophyta</taxon>
        <taxon>Embryophyta</taxon>
        <taxon>Tracheophyta</taxon>
        <taxon>Spermatophyta</taxon>
        <taxon>Magnoliopsida</taxon>
        <taxon>eudicotyledons</taxon>
        <taxon>Gunneridae</taxon>
        <taxon>Pentapetalae</taxon>
        <taxon>rosids</taxon>
        <taxon>fabids</taxon>
        <taxon>Malpighiales</taxon>
        <taxon>Salicaceae</taxon>
        <taxon>Saliceae</taxon>
        <taxon>Salix</taxon>
    </lineage>
</organism>
<dbReference type="InterPro" id="IPR011989">
    <property type="entry name" value="ARM-like"/>
</dbReference>